<proteinExistence type="predicted"/>
<dbReference type="AlphaFoldDB" id="A0A1M5W9X2"/>
<dbReference type="GO" id="GO:0003824">
    <property type="term" value="F:catalytic activity"/>
    <property type="evidence" value="ECO:0007669"/>
    <property type="project" value="InterPro"/>
</dbReference>
<dbReference type="EMBL" id="FQXK01000007">
    <property type="protein sequence ID" value="SHH83994.1"/>
    <property type="molecule type" value="Genomic_DNA"/>
</dbReference>
<organism evidence="5 6">
    <name type="scientific">Butyrivibrio fibrisolvens DSM 3071</name>
    <dbReference type="NCBI Taxonomy" id="1121131"/>
    <lineage>
        <taxon>Bacteria</taxon>
        <taxon>Bacillati</taxon>
        <taxon>Bacillota</taxon>
        <taxon>Clostridia</taxon>
        <taxon>Lachnospirales</taxon>
        <taxon>Lachnospiraceae</taxon>
        <taxon>Butyrivibrio</taxon>
    </lineage>
</organism>
<dbReference type="RefSeq" id="WP_073385933.1">
    <property type="nucleotide sequence ID" value="NZ_FQXK01000007.1"/>
</dbReference>
<dbReference type="PRINTS" id="PR00332">
    <property type="entry name" value="HISTRIAD"/>
</dbReference>
<dbReference type="OrthoDB" id="9784774at2"/>
<keyword evidence="6" id="KW-1185">Reference proteome</keyword>
<dbReference type="InterPro" id="IPR011146">
    <property type="entry name" value="HIT-like"/>
</dbReference>
<accession>A0A1M5W9X2</accession>
<feature type="active site" description="Tele-AMP-histidine intermediate" evidence="1">
    <location>
        <position position="99"/>
    </location>
</feature>
<dbReference type="GO" id="GO:0009117">
    <property type="term" value="P:nucleotide metabolic process"/>
    <property type="evidence" value="ECO:0007669"/>
    <property type="project" value="TreeGrafter"/>
</dbReference>
<sequence>MEECIFCKIASGEIQGLRIYENDETLAFMDIAKDVDGHILVIPKKHCKNILDCDADTLSAVTQTVKTVSNHLTERCGYDGVNLLNASDESAGQSVPHFHIHIIPRKTGDGIDAWPKFEGAKENIQAIFEKVKVKE</sequence>
<dbReference type="SUPFAM" id="SSF54197">
    <property type="entry name" value="HIT-like"/>
    <property type="match status" value="1"/>
</dbReference>
<feature type="short sequence motif" description="Histidine triad motif" evidence="2 3">
    <location>
        <begin position="97"/>
        <end position="101"/>
    </location>
</feature>
<dbReference type="STRING" id="1121131.SAMN02745229_00957"/>
<dbReference type="Proteomes" id="UP000184278">
    <property type="component" value="Unassembled WGS sequence"/>
</dbReference>
<evidence type="ECO:0000313" key="6">
    <source>
        <dbReference type="Proteomes" id="UP000184278"/>
    </source>
</evidence>
<dbReference type="Gene3D" id="3.30.428.10">
    <property type="entry name" value="HIT-like"/>
    <property type="match status" value="1"/>
</dbReference>
<dbReference type="GeneID" id="89510133"/>
<evidence type="ECO:0000256" key="3">
    <source>
        <dbReference type="PROSITE-ProRule" id="PRU00464"/>
    </source>
</evidence>
<dbReference type="PANTHER" id="PTHR46648">
    <property type="entry name" value="HIT FAMILY PROTEIN 1"/>
    <property type="match status" value="1"/>
</dbReference>
<dbReference type="InterPro" id="IPR036265">
    <property type="entry name" value="HIT-like_sf"/>
</dbReference>
<dbReference type="Pfam" id="PF01230">
    <property type="entry name" value="HIT"/>
    <property type="match status" value="1"/>
</dbReference>
<dbReference type="PANTHER" id="PTHR46648:SF1">
    <property type="entry name" value="ADENOSINE 5'-MONOPHOSPHORAMIDASE HNT1"/>
    <property type="match status" value="1"/>
</dbReference>
<evidence type="ECO:0000256" key="2">
    <source>
        <dbReference type="PIRSR" id="PIRSR601310-3"/>
    </source>
</evidence>
<gene>
    <name evidence="5" type="ORF">SAMN02745229_00957</name>
</gene>
<evidence type="ECO:0000259" key="4">
    <source>
        <dbReference type="PROSITE" id="PS51084"/>
    </source>
</evidence>
<dbReference type="PROSITE" id="PS51084">
    <property type="entry name" value="HIT_2"/>
    <property type="match status" value="1"/>
</dbReference>
<protein>
    <submittedName>
        <fullName evidence="5">Histidine triad (HIT) family protein</fullName>
    </submittedName>
</protein>
<feature type="domain" description="HIT" evidence="4">
    <location>
        <begin position="5"/>
        <end position="112"/>
    </location>
</feature>
<reference evidence="6" key="1">
    <citation type="submission" date="2016-11" db="EMBL/GenBank/DDBJ databases">
        <authorList>
            <person name="Varghese N."/>
            <person name="Submissions S."/>
        </authorList>
    </citation>
    <scope>NUCLEOTIDE SEQUENCE [LARGE SCALE GENOMIC DNA]</scope>
    <source>
        <strain evidence="6">DSM 3071</strain>
    </source>
</reference>
<dbReference type="InterPro" id="IPR019808">
    <property type="entry name" value="Histidine_triad_CS"/>
</dbReference>
<evidence type="ECO:0000313" key="5">
    <source>
        <dbReference type="EMBL" id="SHH83994.1"/>
    </source>
</evidence>
<evidence type="ECO:0000256" key="1">
    <source>
        <dbReference type="PIRSR" id="PIRSR601310-1"/>
    </source>
</evidence>
<dbReference type="InterPro" id="IPR001310">
    <property type="entry name" value="Histidine_triad_HIT"/>
</dbReference>
<dbReference type="PROSITE" id="PS00892">
    <property type="entry name" value="HIT_1"/>
    <property type="match status" value="1"/>
</dbReference>
<name>A0A1M5W9X2_BUTFI</name>